<dbReference type="RefSeq" id="WP_054637852.1">
    <property type="nucleotide sequence ID" value="NZ_JBHSOZ010000002.1"/>
</dbReference>
<proteinExistence type="predicted"/>
<evidence type="ECO:0000313" key="1">
    <source>
        <dbReference type="EMBL" id="MFC5711331.1"/>
    </source>
</evidence>
<gene>
    <name evidence="1" type="ORF">ACFPU1_00900</name>
</gene>
<protein>
    <submittedName>
        <fullName evidence="1">Uncharacterized protein</fullName>
    </submittedName>
</protein>
<organism evidence="1 2">
    <name type="scientific">Thalassorhabdus alkalitolerans</name>
    <dbReference type="NCBI Taxonomy" id="2282697"/>
    <lineage>
        <taxon>Bacteria</taxon>
        <taxon>Bacillati</taxon>
        <taxon>Bacillota</taxon>
        <taxon>Bacilli</taxon>
        <taxon>Bacillales</taxon>
        <taxon>Bacillaceae</taxon>
        <taxon>Thalassorhabdus</taxon>
    </lineage>
</organism>
<comment type="caution">
    <text evidence="1">The sequence shown here is derived from an EMBL/GenBank/DDBJ whole genome shotgun (WGS) entry which is preliminary data.</text>
</comment>
<evidence type="ECO:0000313" key="2">
    <source>
        <dbReference type="Proteomes" id="UP001596142"/>
    </source>
</evidence>
<accession>A0ABW0YGU6</accession>
<reference evidence="2" key="1">
    <citation type="journal article" date="2019" name="Int. J. Syst. Evol. Microbiol.">
        <title>The Global Catalogue of Microorganisms (GCM) 10K type strain sequencing project: providing services to taxonomists for standard genome sequencing and annotation.</title>
        <authorList>
            <consortium name="The Broad Institute Genomics Platform"/>
            <consortium name="The Broad Institute Genome Sequencing Center for Infectious Disease"/>
            <person name="Wu L."/>
            <person name="Ma J."/>
        </authorList>
    </citation>
    <scope>NUCLEOTIDE SEQUENCE [LARGE SCALE GENOMIC DNA]</scope>
    <source>
        <strain evidence="2">CECT 7184</strain>
    </source>
</reference>
<keyword evidence="2" id="KW-1185">Reference proteome</keyword>
<dbReference type="EMBL" id="JBHSOZ010000002">
    <property type="protein sequence ID" value="MFC5711331.1"/>
    <property type="molecule type" value="Genomic_DNA"/>
</dbReference>
<name>A0ABW0YGU6_9BACI</name>
<sequence length="71" mass="8284">MIILTDKLFIIEEVKPKRRFFGLLAGEKSIERYVSQDFDKALAYLKKAEEQLKENKESHFVLRGAPPENIC</sequence>
<dbReference type="Proteomes" id="UP001596142">
    <property type="component" value="Unassembled WGS sequence"/>
</dbReference>